<dbReference type="NCBIfam" id="TIGR00670">
    <property type="entry name" value="asp_carb_tr"/>
    <property type="match status" value="1"/>
</dbReference>
<sequence>MSASKIVKLPPLVDVHVHLREPGGEHKETWDTGTAAALAGGMTTVLAMPNTKPSIVDAESLALVKERAKAGARCDYGIYVGANESNSLVLKELVKGEGDGKEEDMFCNGVSSLKMYLNDTFSTLKMGKVESWVEHFKHWTSDLPIVCHAEGQTMSAVLNLANLYNRHVHIAHVSLKSEIEMIKLAKEKGMKVTCEVCPHHLYFCREEFEEKKEKGEEYGSLGRMEVRPRLTGQSDRDALWDNIDVIDIFATDHAPHTVEEKAHDNPPPGFPGLETMLPLLLTAVVDGRLTLQQLIDRLHTNPHRIFNLAVQPDTYVEVEMGTEWKIPSAMKYSKSRWTPFEGITVKGQVKKVVIRGAVAYENGEVLASPGSGYNIRSFKYGTTPPNPYTLPSSSPFPSSSLPLSPSPPPPLKKLTTVKQLNLDRLYYLFALADEMRVLVKRGVGVCGGKVLACMFGEPSTRTSCSFQVAMQRLGGTVININDASSSTQKGETLTDTVKTLACYADIIVIRHPSPGSADLAASAVHIPVINAGDGTGEHPTQALLDAYTILHELGTLQGLTVVLLGDLKHGRTVHSLARLLSLFSARLILISPPSLSLPPELMKELRDGGVEVVEGGEEVGKVVGEADVLYVTRVQRERFEKEEEYERVKNSFVVTPELLEKTKEKMIVMHPLPRVNEITEECDSNPKCAYFRQMECGMYVRMALLAHMLNKA</sequence>
<dbReference type="PROSITE" id="PS00482">
    <property type="entry name" value="DIHYDROOROTASE_1"/>
    <property type="match status" value="1"/>
</dbReference>
<dbReference type="InterPro" id="IPR006131">
    <property type="entry name" value="Asp_carbamoyltransf_Asp/Orn-bd"/>
</dbReference>
<dbReference type="PRINTS" id="PR00101">
    <property type="entry name" value="ATCASE"/>
</dbReference>
<evidence type="ECO:0000256" key="6">
    <source>
        <dbReference type="ARBA" id="ARBA00022723"/>
    </source>
</evidence>
<evidence type="ECO:0000256" key="3">
    <source>
        <dbReference type="ARBA" id="ARBA00008896"/>
    </source>
</evidence>
<dbReference type="InterPro" id="IPR011059">
    <property type="entry name" value="Metal-dep_hydrolase_composite"/>
</dbReference>
<keyword evidence="8" id="KW-0665">Pyrimidine biosynthesis</keyword>
<dbReference type="SUPFAM" id="SSF51556">
    <property type="entry name" value="Metallo-dependent hydrolases"/>
    <property type="match status" value="1"/>
</dbReference>
<feature type="domain" description="Aspartate/ornithine carbamoyltransferase carbamoyl-P binding" evidence="12">
    <location>
        <begin position="412"/>
        <end position="550"/>
    </location>
</feature>
<evidence type="ECO:0000256" key="1">
    <source>
        <dbReference type="ARBA" id="ARBA00001947"/>
    </source>
</evidence>
<reference evidence="14" key="1">
    <citation type="submission" date="2021-01" db="EMBL/GenBank/DDBJ databases">
        <authorList>
            <person name="Corre E."/>
            <person name="Pelletier E."/>
            <person name="Niang G."/>
            <person name="Scheremetjew M."/>
            <person name="Finn R."/>
            <person name="Kale V."/>
            <person name="Holt S."/>
            <person name="Cochrane G."/>
            <person name="Meng A."/>
            <person name="Brown T."/>
            <person name="Cohen L."/>
        </authorList>
    </citation>
    <scope>NUCLEOTIDE SEQUENCE</scope>
    <source>
        <strain evidence="14">SoJaBio B1-5/56/2</strain>
    </source>
</reference>
<dbReference type="InterPro" id="IPR002195">
    <property type="entry name" value="Dihydroorotase_CS"/>
</dbReference>
<dbReference type="UniPathway" id="UPA00070">
    <property type="reaction ID" value="UER00116"/>
</dbReference>
<evidence type="ECO:0000313" key="14">
    <source>
        <dbReference type="EMBL" id="CAE2330711.1"/>
    </source>
</evidence>
<comment type="catalytic activity">
    <reaction evidence="10">
        <text>carbamoyl phosphate + L-aspartate = N-carbamoyl-L-aspartate + phosphate + H(+)</text>
        <dbReference type="Rhea" id="RHEA:20013"/>
        <dbReference type="ChEBI" id="CHEBI:15378"/>
        <dbReference type="ChEBI" id="CHEBI:29991"/>
        <dbReference type="ChEBI" id="CHEBI:32814"/>
        <dbReference type="ChEBI" id="CHEBI:43474"/>
        <dbReference type="ChEBI" id="CHEBI:58228"/>
        <dbReference type="EC" id="2.1.3.2"/>
    </reaction>
</comment>
<dbReference type="NCBIfam" id="NF002032">
    <property type="entry name" value="PRK00856.1"/>
    <property type="match status" value="1"/>
</dbReference>
<keyword evidence="5" id="KW-0808">Transferase</keyword>
<feature type="domain" description="Aspartate/ornithine carbamoyltransferase Asp/Orn-binding" evidence="11">
    <location>
        <begin position="557"/>
        <end position="707"/>
    </location>
</feature>
<dbReference type="GO" id="GO:0004070">
    <property type="term" value="F:aspartate carbamoyltransferase activity"/>
    <property type="evidence" value="ECO:0007669"/>
    <property type="project" value="UniProtKB-EC"/>
</dbReference>
<dbReference type="FunFam" id="3.40.50.1370:FF:000002">
    <property type="entry name" value="Aspartate carbamoyltransferase 2"/>
    <property type="match status" value="1"/>
</dbReference>
<comment type="similarity">
    <text evidence="3">Belongs to the aspartate/ornithine carbamoyltransferase superfamily. ATCase family.</text>
</comment>
<dbReference type="PANTHER" id="PTHR45753">
    <property type="entry name" value="ORNITHINE CARBAMOYLTRANSFERASE, MITOCHONDRIAL"/>
    <property type="match status" value="1"/>
</dbReference>
<dbReference type="Pfam" id="PF02729">
    <property type="entry name" value="OTCace_N"/>
    <property type="match status" value="1"/>
</dbReference>
<dbReference type="InterPro" id="IPR036901">
    <property type="entry name" value="Asp/Orn_carbamoylTrfase_sf"/>
</dbReference>
<dbReference type="PROSITE" id="PS00097">
    <property type="entry name" value="CARBAMOYLTRANSFERASE"/>
    <property type="match status" value="1"/>
</dbReference>
<evidence type="ECO:0000256" key="5">
    <source>
        <dbReference type="ARBA" id="ARBA00022679"/>
    </source>
</evidence>
<dbReference type="GO" id="GO:0006520">
    <property type="term" value="P:amino acid metabolic process"/>
    <property type="evidence" value="ECO:0007669"/>
    <property type="project" value="InterPro"/>
</dbReference>
<accession>A0A7S4PCW9</accession>
<dbReference type="PRINTS" id="PR00100">
    <property type="entry name" value="AOTCASE"/>
</dbReference>
<evidence type="ECO:0000256" key="9">
    <source>
        <dbReference type="ARBA" id="ARBA00043884"/>
    </source>
</evidence>
<protein>
    <recommendedName>
        <fullName evidence="4">aspartate carbamoyltransferase</fullName>
        <ecNumber evidence="4">2.1.3.2</ecNumber>
    </recommendedName>
</protein>
<keyword evidence="7" id="KW-0378">Hydrolase</keyword>
<evidence type="ECO:0000256" key="7">
    <source>
        <dbReference type="ARBA" id="ARBA00022801"/>
    </source>
</evidence>
<name>A0A7S4PCW9_9EUKA</name>
<evidence type="ECO:0000259" key="12">
    <source>
        <dbReference type="Pfam" id="PF02729"/>
    </source>
</evidence>
<dbReference type="GO" id="GO:0006207">
    <property type="term" value="P:'de novo' pyrimidine nucleobase biosynthetic process"/>
    <property type="evidence" value="ECO:0007669"/>
    <property type="project" value="InterPro"/>
</dbReference>
<comment type="pathway">
    <text evidence="2">Pyrimidine metabolism; UMP biosynthesis via de novo pathway; (S)-dihydroorotate from bicarbonate: step 2/3.</text>
</comment>
<dbReference type="Pfam" id="PF00185">
    <property type="entry name" value="OTCace"/>
    <property type="match status" value="1"/>
</dbReference>
<gene>
    <name evidence="14" type="ORF">NAES01612_LOCUS22025</name>
</gene>
<dbReference type="Gene3D" id="3.20.20.140">
    <property type="entry name" value="Metal-dependent hydrolases"/>
    <property type="match status" value="1"/>
</dbReference>
<dbReference type="PANTHER" id="PTHR45753:SF6">
    <property type="entry name" value="ASPARTATE CARBAMOYLTRANSFERASE"/>
    <property type="match status" value="1"/>
</dbReference>
<dbReference type="InterPro" id="IPR032466">
    <property type="entry name" value="Metal_Hydrolase"/>
</dbReference>
<dbReference type="AlphaFoldDB" id="A0A7S4PCW9"/>
<dbReference type="Gene3D" id="3.40.50.1370">
    <property type="entry name" value="Aspartate/ornithine carbamoyltransferase"/>
    <property type="match status" value="2"/>
</dbReference>
<feature type="domain" description="Dihydroorotase catalytic" evidence="13">
    <location>
        <begin position="8"/>
        <end position="79"/>
    </location>
</feature>
<dbReference type="EMBL" id="HBKR01033575">
    <property type="protein sequence ID" value="CAE2330711.1"/>
    <property type="molecule type" value="Transcribed_RNA"/>
</dbReference>
<dbReference type="InterPro" id="IPR006130">
    <property type="entry name" value="Asp/Orn_carbamoylTrfase"/>
</dbReference>
<dbReference type="InterPro" id="IPR024403">
    <property type="entry name" value="DHOase_cat"/>
</dbReference>
<dbReference type="HAMAP" id="MF_00001">
    <property type="entry name" value="Asp_carb_tr"/>
    <property type="match status" value="1"/>
</dbReference>
<dbReference type="InterPro" id="IPR006132">
    <property type="entry name" value="Asp/Orn_carbamoyltranf_P-bd"/>
</dbReference>
<dbReference type="SUPFAM" id="SSF53671">
    <property type="entry name" value="Aspartate/ornithine carbamoyltransferase"/>
    <property type="match status" value="1"/>
</dbReference>
<evidence type="ECO:0000259" key="13">
    <source>
        <dbReference type="Pfam" id="PF12890"/>
    </source>
</evidence>
<dbReference type="GO" id="GO:0046872">
    <property type="term" value="F:metal ion binding"/>
    <property type="evidence" value="ECO:0007669"/>
    <property type="project" value="UniProtKB-KW"/>
</dbReference>
<comment type="cofactor">
    <cofactor evidence="1">
        <name>Zn(2+)</name>
        <dbReference type="ChEBI" id="CHEBI:29105"/>
    </cofactor>
</comment>
<evidence type="ECO:0000256" key="10">
    <source>
        <dbReference type="ARBA" id="ARBA00048859"/>
    </source>
</evidence>
<comment type="function">
    <text evidence="9">Catalyzes the condensation of carbamoyl phosphate and aspartate to form carbamoyl aspartate and inorganic phosphate, the committed step in the de novo pyrimidine nucleotide biosynthesis pathway.</text>
</comment>
<dbReference type="FunFam" id="3.20.20.140:FF:000036">
    <property type="entry name" value="Carbamoyl-phosphate synthase large chain"/>
    <property type="match status" value="1"/>
</dbReference>
<evidence type="ECO:0000259" key="11">
    <source>
        <dbReference type="Pfam" id="PF00185"/>
    </source>
</evidence>
<dbReference type="SUPFAM" id="SSF51338">
    <property type="entry name" value="Composite domain of metallo-dependent hydrolases"/>
    <property type="match status" value="1"/>
</dbReference>
<dbReference type="EC" id="2.1.3.2" evidence="4"/>
<dbReference type="Pfam" id="PF12890">
    <property type="entry name" value="DHOase"/>
    <property type="match status" value="1"/>
</dbReference>
<keyword evidence="6" id="KW-0479">Metal-binding</keyword>
<dbReference type="GO" id="GO:0016597">
    <property type="term" value="F:amino acid binding"/>
    <property type="evidence" value="ECO:0007669"/>
    <property type="project" value="InterPro"/>
</dbReference>
<dbReference type="InterPro" id="IPR002082">
    <property type="entry name" value="Asp_carbamoyltransf"/>
</dbReference>
<evidence type="ECO:0000256" key="4">
    <source>
        <dbReference type="ARBA" id="ARBA00013008"/>
    </source>
</evidence>
<dbReference type="GO" id="GO:0016812">
    <property type="term" value="F:hydrolase activity, acting on carbon-nitrogen (but not peptide) bonds, in cyclic amides"/>
    <property type="evidence" value="ECO:0007669"/>
    <property type="project" value="InterPro"/>
</dbReference>
<dbReference type="GO" id="GO:0044205">
    <property type="term" value="P:'de novo' UMP biosynthetic process"/>
    <property type="evidence" value="ECO:0007669"/>
    <property type="project" value="UniProtKB-UniPathway"/>
</dbReference>
<proteinExistence type="inferred from homology"/>
<organism evidence="14">
    <name type="scientific">Paramoeba aestuarina</name>
    <dbReference type="NCBI Taxonomy" id="180227"/>
    <lineage>
        <taxon>Eukaryota</taxon>
        <taxon>Amoebozoa</taxon>
        <taxon>Discosea</taxon>
        <taxon>Flabellinia</taxon>
        <taxon>Dactylopodida</taxon>
        <taxon>Paramoebidae</taxon>
        <taxon>Paramoeba</taxon>
    </lineage>
</organism>
<dbReference type="PROSITE" id="PS00483">
    <property type="entry name" value="DIHYDROOROTASE_2"/>
    <property type="match status" value="1"/>
</dbReference>
<evidence type="ECO:0000256" key="2">
    <source>
        <dbReference type="ARBA" id="ARBA00004852"/>
    </source>
</evidence>
<evidence type="ECO:0000256" key="8">
    <source>
        <dbReference type="ARBA" id="ARBA00022975"/>
    </source>
</evidence>